<dbReference type="Proteomes" id="UP000294847">
    <property type="component" value="Chromosome 3"/>
</dbReference>
<evidence type="ECO:0000313" key="1">
    <source>
        <dbReference type="EMBL" id="QBZ58216.1"/>
    </source>
</evidence>
<protein>
    <submittedName>
        <fullName evidence="1">Uncharacterized protein</fullName>
    </submittedName>
</protein>
<organism evidence="1 2">
    <name type="scientific">Pyricularia oryzae</name>
    <name type="common">Rice blast fungus</name>
    <name type="synonym">Magnaporthe oryzae</name>
    <dbReference type="NCBI Taxonomy" id="318829"/>
    <lineage>
        <taxon>Eukaryota</taxon>
        <taxon>Fungi</taxon>
        <taxon>Dikarya</taxon>
        <taxon>Ascomycota</taxon>
        <taxon>Pezizomycotina</taxon>
        <taxon>Sordariomycetes</taxon>
        <taxon>Sordariomycetidae</taxon>
        <taxon>Magnaporthales</taxon>
        <taxon>Pyriculariaceae</taxon>
        <taxon>Pyricularia</taxon>
    </lineage>
</organism>
<proteinExistence type="predicted"/>
<reference evidence="1 2" key="1">
    <citation type="journal article" date="2019" name="Mol. Biol. Evol.">
        <title>Blast fungal genomes show frequent chromosomal changes, gene gains and losses, and effector gene turnover.</title>
        <authorList>
            <person name="Gomez Luciano L.B."/>
            <person name="Jason Tsai I."/>
            <person name="Chuma I."/>
            <person name="Tosa Y."/>
            <person name="Chen Y.H."/>
            <person name="Li J.Y."/>
            <person name="Li M.Y."/>
            <person name="Jade Lu M.Y."/>
            <person name="Nakayashiki H."/>
            <person name="Li W.H."/>
        </authorList>
    </citation>
    <scope>NUCLEOTIDE SEQUENCE [LARGE SCALE GENOMIC DNA]</scope>
    <source>
        <strain evidence="1">MZ5-1-6</strain>
    </source>
</reference>
<accession>A0A4P7NAX8</accession>
<dbReference type="AlphaFoldDB" id="A0A4P7NAX8"/>
<name>A0A4P7NAX8_PYROR</name>
<evidence type="ECO:0000313" key="2">
    <source>
        <dbReference type="Proteomes" id="UP000294847"/>
    </source>
</evidence>
<gene>
    <name evidence="1" type="ORF">PoMZ_03161</name>
</gene>
<dbReference type="EMBL" id="CP034206">
    <property type="protein sequence ID" value="QBZ58216.1"/>
    <property type="molecule type" value="Genomic_DNA"/>
</dbReference>
<sequence length="393" mass="42524">MSVAKGEASGDEFALCVTQHTLAWFEKASSGALMCGIIMKDFVAYTVDQGGAQNDVFVNIATSLCGYLQVVAAASPLLSLLEAKGPKKVGQCVRTHVPGPPAGPYSFNRDLLTVLEAEQLHARDLAVVSGTLVTLEVPDSGYGDTLDTASPGAAILRYGADDFKFTYGASAVGADIFGCDCSAKLATLSSGDLYPSNLCPGHTFVITDGENVQWLIKTLPFRIEPVADALSWLPENATNNDDFLYHADSHAYLNVMQNFNQSRLSAFVSQQQPIFHVTFAAADLATRDLFSSYSCQYRAYAAGRDGTLGTLTSVPFERLGIRRSRTRCQCLGEHVAWIPDHAWSTLATPLDAQDLAHDGMRIDYSAAFYASQHLSKRVRVVTLRDIADMVQVE</sequence>